<accession>A0ABN7UUH0</accession>
<comment type="caution">
    <text evidence="2">The sequence shown here is derived from an EMBL/GenBank/DDBJ whole genome shotgun (WGS) entry which is preliminary data.</text>
</comment>
<reference evidence="2 3" key="1">
    <citation type="submission" date="2021-06" db="EMBL/GenBank/DDBJ databases">
        <authorList>
            <person name="Kallberg Y."/>
            <person name="Tangrot J."/>
            <person name="Rosling A."/>
        </authorList>
    </citation>
    <scope>NUCLEOTIDE SEQUENCE [LARGE SCALE GENOMIC DNA]</scope>
    <source>
        <strain evidence="2 3">120-4 pot B 10/14</strain>
    </source>
</reference>
<dbReference type="Proteomes" id="UP000789901">
    <property type="component" value="Unassembled WGS sequence"/>
</dbReference>
<proteinExistence type="predicted"/>
<dbReference type="EMBL" id="CAJVQB010006164">
    <property type="protein sequence ID" value="CAG8678539.1"/>
    <property type="molecule type" value="Genomic_DNA"/>
</dbReference>
<sequence>MNTNQICNTDDQITQRVDSMDFNDLPSYTAKKVKATLSKKISTTTPIELLSTQTASIQNDEKLEPPKILQGTSIPKQVTVLYKDPQSTDLSDIKFSYDNLYIVKTHMPDPNEKPQELLQQPDPAQVNKHTNEQNKDIAMDGKDDMTPITSNTRQYMMDTDAASIQQ</sequence>
<feature type="region of interest" description="Disordered" evidence="1">
    <location>
        <begin position="122"/>
        <end position="152"/>
    </location>
</feature>
<name>A0ABN7UUH0_GIGMA</name>
<protein>
    <submittedName>
        <fullName evidence="2">21847_t:CDS:1</fullName>
    </submittedName>
</protein>
<organism evidence="2 3">
    <name type="scientific">Gigaspora margarita</name>
    <dbReference type="NCBI Taxonomy" id="4874"/>
    <lineage>
        <taxon>Eukaryota</taxon>
        <taxon>Fungi</taxon>
        <taxon>Fungi incertae sedis</taxon>
        <taxon>Mucoromycota</taxon>
        <taxon>Glomeromycotina</taxon>
        <taxon>Glomeromycetes</taxon>
        <taxon>Diversisporales</taxon>
        <taxon>Gigasporaceae</taxon>
        <taxon>Gigaspora</taxon>
    </lineage>
</organism>
<keyword evidence="3" id="KW-1185">Reference proteome</keyword>
<evidence type="ECO:0000256" key="1">
    <source>
        <dbReference type="SAM" id="MobiDB-lite"/>
    </source>
</evidence>
<gene>
    <name evidence="2" type="ORF">GMARGA_LOCUS10824</name>
</gene>
<evidence type="ECO:0000313" key="3">
    <source>
        <dbReference type="Proteomes" id="UP000789901"/>
    </source>
</evidence>
<feature type="compositionally biased region" description="Basic and acidic residues" evidence="1">
    <location>
        <begin position="129"/>
        <end position="145"/>
    </location>
</feature>
<evidence type="ECO:0000313" key="2">
    <source>
        <dbReference type="EMBL" id="CAG8678539.1"/>
    </source>
</evidence>